<comment type="caution">
    <text evidence="3">The sequence shown here is derived from an EMBL/GenBank/DDBJ whole genome shotgun (WGS) entry which is preliminary data.</text>
</comment>
<protein>
    <submittedName>
        <fullName evidence="3">Uncharacterized protein</fullName>
    </submittedName>
</protein>
<dbReference type="Proteomes" id="UP000681722">
    <property type="component" value="Unassembled WGS sequence"/>
</dbReference>
<dbReference type="EMBL" id="CAJNOQ010013933">
    <property type="protein sequence ID" value="CAF1331739.1"/>
    <property type="molecule type" value="Genomic_DNA"/>
</dbReference>
<dbReference type="Proteomes" id="UP000663829">
    <property type="component" value="Unassembled WGS sequence"/>
</dbReference>
<accession>A0A815FZ02</accession>
<dbReference type="EMBL" id="CAJOBC010053516">
    <property type="protein sequence ID" value="CAF4185765.1"/>
    <property type="molecule type" value="Genomic_DNA"/>
</dbReference>
<sequence>MFHKFILSVVVAYLCTILSLFALPITDTTLVLNGTNEETYLENRFGHNVTTIQPNNPSSLITTTTDYLQVNVSNKTIDLSYVTENDQDSHILLDESFSMISVPNHDLSDYDHMLFIHQQREETSMRLSKSYTILFSILALFLVVSTILSCFIVCFCDRYPLKRRRSSVHKMDADLEKPNLISNKNIVPSPPPLLSKSNIREHYVNSKN</sequence>
<dbReference type="EMBL" id="CAJOBA010009755">
    <property type="protein sequence ID" value="CAF3858611.1"/>
    <property type="molecule type" value="Genomic_DNA"/>
</dbReference>
<evidence type="ECO:0000256" key="1">
    <source>
        <dbReference type="SAM" id="Phobius"/>
    </source>
</evidence>
<name>A0A815FZ02_9BILA</name>
<keyword evidence="1" id="KW-0812">Transmembrane</keyword>
<keyword evidence="6" id="KW-1185">Reference proteome</keyword>
<proteinExistence type="predicted"/>
<organism evidence="3 6">
    <name type="scientific">Didymodactylos carnosus</name>
    <dbReference type="NCBI Taxonomy" id="1234261"/>
    <lineage>
        <taxon>Eukaryota</taxon>
        <taxon>Metazoa</taxon>
        <taxon>Spiralia</taxon>
        <taxon>Gnathifera</taxon>
        <taxon>Rotifera</taxon>
        <taxon>Eurotatoria</taxon>
        <taxon>Bdelloidea</taxon>
        <taxon>Philodinida</taxon>
        <taxon>Philodinidae</taxon>
        <taxon>Didymodactylos</taxon>
    </lineage>
</organism>
<evidence type="ECO:0000313" key="5">
    <source>
        <dbReference type="EMBL" id="CAF4185765.1"/>
    </source>
</evidence>
<dbReference type="EMBL" id="CAJNOK010009737">
    <property type="protein sequence ID" value="CAF1097124.1"/>
    <property type="molecule type" value="Genomic_DNA"/>
</dbReference>
<reference evidence="3" key="1">
    <citation type="submission" date="2021-02" db="EMBL/GenBank/DDBJ databases">
        <authorList>
            <person name="Nowell W R."/>
        </authorList>
    </citation>
    <scope>NUCLEOTIDE SEQUENCE</scope>
</reference>
<evidence type="ECO:0000313" key="6">
    <source>
        <dbReference type="Proteomes" id="UP000663829"/>
    </source>
</evidence>
<evidence type="ECO:0000313" key="4">
    <source>
        <dbReference type="EMBL" id="CAF3858611.1"/>
    </source>
</evidence>
<keyword evidence="1" id="KW-0472">Membrane</keyword>
<gene>
    <name evidence="3" type="ORF">GPM918_LOCUS29984</name>
    <name evidence="2" type="ORF">OVA965_LOCUS19108</name>
    <name evidence="5" type="ORF">SRO942_LOCUS30582</name>
    <name evidence="4" type="ORF">TMI583_LOCUS19121</name>
</gene>
<evidence type="ECO:0000313" key="3">
    <source>
        <dbReference type="EMBL" id="CAF1331739.1"/>
    </source>
</evidence>
<feature type="transmembrane region" description="Helical" evidence="1">
    <location>
        <begin position="133"/>
        <end position="156"/>
    </location>
</feature>
<dbReference type="AlphaFoldDB" id="A0A815FZ02"/>
<dbReference type="Proteomes" id="UP000682733">
    <property type="component" value="Unassembled WGS sequence"/>
</dbReference>
<evidence type="ECO:0000313" key="2">
    <source>
        <dbReference type="EMBL" id="CAF1097124.1"/>
    </source>
</evidence>
<dbReference type="Proteomes" id="UP000677228">
    <property type="component" value="Unassembled WGS sequence"/>
</dbReference>
<keyword evidence="1" id="KW-1133">Transmembrane helix</keyword>